<dbReference type="InterPro" id="IPR006195">
    <property type="entry name" value="aa-tRNA-synth_II"/>
</dbReference>
<proteinExistence type="inferred from homology"/>
<reference evidence="14" key="1">
    <citation type="submission" date="2016-11" db="EMBL/GenBank/DDBJ databases">
        <authorList>
            <person name="Varghese N."/>
            <person name="Submissions S."/>
        </authorList>
    </citation>
    <scope>NUCLEOTIDE SEQUENCE [LARGE SCALE GENOMIC DNA]</scope>
    <source>
        <strain evidence="14">DSM 15285</strain>
    </source>
</reference>
<dbReference type="Gene3D" id="3.30.110.30">
    <property type="entry name" value="C-terminal domain of ProRS"/>
    <property type="match status" value="1"/>
</dbReference>
<sequence length="506" mass="58387">MKTVTNTIKLKNMIISFCRYLVTGKNMSKKNKQFVEEITPMEVDFPQWYTDVILKTDLVDYSPVKGFMVIKPYGYAIWENIQNYADKRFKETGHKNCYFPLLIPESLLTKEAEHVEGFAPEVAWVTHGGKNELGERLCVRPTSETIICSMYSKWLKSYRDLPYLYNQWCSVVRWEKTTRPFLRTSEFLWQEGHTLHETAEEAKQETLQMLNIYKELCEDLLAMPVIVGQKSENEKFAGAESTYTIEALMHDGKALQSGTSHFLGQHFTKAFEIQYSDREGNLAHPYHTSWGISTRLIGGLIMVHGDNRGLVLPPRVAPIQVVIVPIAAHKGNVMEKVDEIYAELKTSIRVEVDDRENYSPGWKFNEWEMKGVPVRIEIGPKDIEKGQVTIFRRDTLEKTQISMTNLKETIEKLLDDIHESLFNKALKMRESKTYAVKNMDEFKKVIEETPGFIKAMWCGDTECELKVKEETGATIRCMPFEQENLGDTCVYCGKKAEKMAYFAKAY</sequence>
<dbReference type="HAMAP" id="MF_01571">
    <property type="entry name" value="Pro_tRNA_synth_type3"/>
    <property type="match status" value="1"/>
</dbReference>
<dbReference type="FunFam" id="3.30.110.30:FF:000005">
    <property type="entry name" value="Proline--tRNA ligase"/>
    <property type="match status" value="1"/>
</dbReference>
<dbReference type="PANTHER" id="PTHR43382:SF2">
    <property type="entry name" value="BIFUNCTIONAL GLUTAMATE_PROLINE--TRNA LIGASE"/>
    <property type="match status" value="1"/>
</dbReference>
<comment type="domain">
    <text evidence="11">Consists of three domains: the N-terminal catalytic domain, the anticodon-binding domain and the C-terminal extension.</text>
</comment>
<dbReference type="GO" id="GO:0004827">
    <property type="term" value="F:proline-tRNA ligase activity"/>
    <property type="evidence" value="ECO:0007669"/>
    <property type="project" value="UniProtKB-UniRule"/>
</dbReference>
<feature type="domain" description="Aminoacyl-transfer RNA synthetases class-II family profile" evidence="12">
    <location>
        <begin position="72"/>
        <end position="313"/>
    </location>
</feature>
<evidence type="ECO:0000256" key="2">
    <source>
        <dbReference type="ARBA" id="ARBA00011738"/>
    </source>
</evidence>
<dbReference type="GO" id="GO:0005737">
    <property type="term" value="C:cytoplasm"/>
    <property type="evidence" value="ECO:0007669"/>
    <property type="project" value="UniProtKB-SubCell"/>
</dbReference>
<keyword evidence="6 11" id="KW-0067">ATP-binding</keyword>
<comment type="similarity">
    <text evidence="10 11">Belongs to the class-II aminoacyl-tRNA synthetase family. ProS type 3 subfamily.</text>
</comment>
<dbReference type="Pfam" id="PF09180">
    <property type="entry name" value="ProRS-C_1"/>
    <property type="match status" value="1"/>
</dbReference>
<evidence type="ECO:0000256" key="8">
    <source>
        <dbReference type="ARBA" id="ARBA00023146"/>
    </source>
</evidence>
<evidence type="ECO:0000313" key="14">
    <source>
        <dbReference type="Proteomes" id="UP000242520"/>
    </source>
</evidence>
<evidence type="ECO:0000256" key="1">
    <source>
        <dbReference type="ARBA" id="ARBA00004496"/>
    </source>
</evidence>
<comment type="catalytic activity">
    <reaction evidence="9 11">
        <text>tRNA(Pro) + L-proline + ATP = L-prolyl-tRNA(Pro) + AMP + diphosphate</text>
        <dbReference type="Rhea" id="RHEA:14305"/>
        <dbReference type="Rhea" id="RHEA-COMP:9700"/>
        <dbReference type="Rhea" id="RHEA-COMP:9702"/>
        <dbReference type="ChEBI" id="CHEBI:30616"/>
        <dbReference type="ChEBI" id="CHEBI:33019"/>
        <dbReference type="ChEBI" id="CHEBI:60039"/>
        <dbReference type="ChEBI" id="CHEBI:78442"/>
        <dbReference type="ChEBI" id="CHEBI:78532"/>
        <dbReference type="ChEBI" id="CHEBI:456215"/>
        <dbReference type="EC" id="6.1.1.15"/>
    </reaction>
</comment>
<dbReference type="SUPFAM" id="SSF55681">
    <property type="entry name" value="Class II aaRS and biotin synthetases"/>
    <property type="match status" value="1"/>
</dbReference>
<dbReference type="InterPro" id="IPR033721">
    <property type="entry name" value="ProRS_core_arch_euk"/>
</dbReference>
<dbReference type="GO" id="GO:0140096">
    <property type="term" value="F:catalytic activity, acting on a protein"/>
    <property type="evidence" value="ECO:0007669"/>
    <property type="project" value="UniProtKB-ARBA"/>
</dbReference>
<comment type="subunit">
    <text evidence="2 11">Homodimer.</text>
</comment>
<evidence type="ECO:0000256" key="10">
    <source>
        <dbReference type="ARBA" id="ARBA00060806"/>
    </source>
</evidence>
<dbReference type="NCBIfam" id="TIGR00408">
    <property type="entry name" value="proS_fam_I"/>
    <property type="match status" value="1"/>
</dbReference>
<dbReference type="FunFam" id="3.40.50.800:FF:000005">
    <property type="entry name" value="bifunctional glutamate/proline--tRNA ligase"/>
    <property type="match status" value="1"/>
</dbReference>
<dbReference type="InterPro" id="IPR004154">
    <property type="entry name" value="Anticodon-bd"/>
</dbReference>
<organism evidence="13 14">
    <name type="scientific">Tepidibacter thalassicus DSM 15285</name>
    <dbReference type="NCBI Taxonomy" id="1123350"/>
    <lineage>
        <taxon>Bacteria</taxon>
        <taxon>Bacillati</taxon>
        <taxon>Bacillota</taxon>
        <taxon>Clostridia</taxon>
        <taxon>Peptostreptococcales</taxon>
        <taxon>Peptostreptococcaceae</taxon>
        <taxon>Tepidibacter</taxon>
    </lineage>
</organism>
<dbReference type="InterPro" id="IPR036621">
    <property type="entry name" value="Anticodon-bd_dom_sf"/>
</dbReference>
<keyword evidence="7 11" id="KW-0648">Protein biosynthesis</keyword>
<dbReference type="SMART" id="SM00946">
    <property type="entry name" value="ProRS-C_1"/>
    <property type="match status" value="1"/>
</dbReference>
<dbReference type="InterPro" id="IPR045864">
    <property type="entry name" value="aa-tRNA-synth_II/BPL/LPL"/>
</dbReference>
<evidence type="ECO:0000256" key="5">
    <source>
        <dbReference type="ARBA" id="ARBA00022741"/>
    </source>
</evidence>
<dbReference type="CDD" id="cd00862">
    <property type="entry name" value="ProRS_anticodon_zinc"/>
    <property type="match status" value="1"/>
</dbReference>
<dbReference type="GO" id="GO:0016740">
    <property type="term" value="F:transferase activity"/>
    <property type="evidence" value="ECO:0007669"/>
    <property type="project" value="UniProtKB-ARBA"/>
</dbReference>
<dbReference type="PRINTS" id="PR01046">
    <property type="entry name" value="TRNASYNTHPRO"/>
</dbReference>
<evidence type="ECO:0000256" key="7">
    <source>
        <dbReference type="ARBA" id="ARBA00022917"/>
    </source>
</evidence>
<dbReference type="Pfam" id="PF03129">
    <property type="entry name" value="HGTP_anticodon"/>
    <property type="match status" value="1"/>
</dbReference>
<dbReference type="Pfam" id="PF00587">
    <property type="entry name" value="tRNA-synt_2b"/>
    <property type="match status" value="1"/>
</dbReference>
<dbReference type="GO" id="GO:0017101">
    <property type="term" value="C:aminoacyl-tRNA synthetase multienzyme complex"/>
    <property type="evidence" value="ECO:0007669"/>
    <property type="project" value="TreeGrafter"/>
</dbReference>
<comment type="function">
    <text evidence="11">Catalyzes the attachment of proline to tRNA(Pro) in a two-step reaction: proline is first activated by ATP to form Pro-AMP and then transferred to the acceptor end of tRNA(Pro).</text>
</comment>
<keyword evidence="4 11" id="KW-0436">Ligase</keyword>
<dbReference type="InterPro" id="IPR004499">
    <property type="entry name" value="Pro-tRNA-ligase_IIa_arc-type"/>
</dbReference>
<dbReference type="STRING" id="1123350.SAMN02744040_01982"/>
<gene>
    <name evidence="11" type="primary">proS</name>
    <name evidence="13" type="ORF">SAMN02744040_01982</name>
</gene>
<dbReference type="InterPro" id="IPR002314">
    <property type="entry name" value="aa-tRNA-synt_IIb"/>
</dbReference>
<evidence type="ECO:0000256" key="3">
    <source>
        <dbReference type="ARBA" id="ARBA00022490"/>
    </source>
</evidence>
<dbReference type="Gene3D" id="3.30.930.10">
    <property type="entry name" value="Bira Bifunctional Protein, Domain 2"/>
    <property type="match status" value="1"/>
</dbReference>
<dbReference type="SUPFAM" id="SSF52954">
    <property type="entry name" value="Class II aaRS ABD-related"/>
    <property type="match status" value="1"/>
</dbReference>
<evidence type="ECO:0000259" key="12">
    <source>
        <dbReference type="PROSITE" id="PS50862"/>
    </source>
</evidence>
<keyword evidence="8 11" id="KW-0030">Aminoacyl-tRNA synthetase</keyword>
<dbReference type="InterPro" id="IPR016061">
    <property type="entry name" value="Pro-tRNA_ligase_II_C"/>
</dbReference>
<keyword evidence="5 11" id="KW-0547">Nucleotide-binding</keyword>
<dbReference type="FunFam" id="3.30.930.10:FF:000023">
    <property type="entry name" value="Proline--tRNA ligase"/>
    <property type="match status" value="1"/>
</dbReference>
<comment type="subcellular location">
    <subcellularLocation>
        <location evidence="1 11">Cytoplasm</location>
    </subcellularLocation>
</comment>
<dbReference type="InterPro" id="IPR002316">
    <property type="entry name" value="Pro-tRNA-ligase_IIa"/>
</dbReference>
<dbReference type="PROSITE" id="PS50862">
    <property type="entry name" value="AA_TRNA_LIGASE_II"/>
    <property type="match status" value="1"/>
</dbReference>
<dbReference type="GO" id="GO:0005524">
    <property type="term" value="F:ATP binding"/>
    <property type="evidence" value="ECO:0007669"/>
    <property type="project" value="UniProtKB-UniRule"/>
</dbReference>
<dbReference type="Gene3D" id="3.40.50.800">
    <property type="entry name" value="Anticodon-binding domain"/>
    <property type="match status" value="1"/>
</dbReference>
<dbReference type="PANTHER" id="PTHR43382">
    <property type="entry name" value="PROLYL-TRNA SYNTHETASE"/>
    <property type="match status" value="1"/>
</dbReference>
<evidence type="ECO:0000313" key="13">
    <source>
        <dbReference type="EMBL" id="SHH44175.1"/>
    </source>
</evidence>
<dbReference type="CDD" id="cd00778">
    <property type="entry name" value="ProRS_core_arch_euk"/>
    <property type="match status" value="1"/>
</dbReference>
<dbReference type="GO" id="GO:0006433">
    <property type="term" value="P:prolyl-tRNA aminoacylation"/>
    <property type="evidence" value="ECO:0007669"/>
    <property type="project" value="UniProtKB-UniRule"/>
</dbReference>
<keyword evidence="3 11" id="KW-0963">Cytoplasm</keyword>
<dbReference type="SUPFAM" id="SSF64586">
    <property type="entry name" value="C-terminal domain of ProRS"/>
    <property type="match status" value="1"/>
</dbReference>
<dbReference type="EMBL" id="FQXH01000026">
    <property type="protein sequence ID" value="SHH44175.1"/>
    <property type="molecule type" value="Genomic_DNA"/>
</dbReference>
<evidence type="ECO:0000256" key="11">
    <source>
        <dbReference type="HAMAP-Rule" id="MF_01571"/>
    </source>
</evidence>
<dbReference type="AlphaFoldDB" id="A0A1M5T0E8"/>
<accession>A0A1M5T0E8</accession>
<dbReference type="Proteomes" id="UP000242520">
    <property type="component" value="Unassembled WGS sequence"/>
</dbReference>
<protein>
    <recommendedName>
        <fullName evidence="11">Proline--tRNA ligase</fullName>
        <ecNumber evidence="11">6.1.1.15</ecNumber>
    </recommendedName>
    <alternativeName>
        <fullName evidence="11">Prolyl-tRNA synthetase</fullName>
        <shortName evidence="11">ProRS</shortName>
    </alternativeName>
</protein>
<name>A0A1M5T0E8_9FIRM</name>
<dbReference type="EC" id="6.1.1.15" evidence="11"/>
<evidence type="ECO:0000256" key="9">
    <source>
        <dbReference type="ARBA" id="ARBA00047671"/>
    </source>
</evidence>
<dbReference type="InterPro" id="IPR017449">
    <property type="entry name" value="Pro-tRNA_synth_II"/>
</dbReference>
<evidence type="ECO:0000256" key="4">
    <source>
        <dbReference type="ARBA" id="ARBA00022598"/>
    </source>
</evidence>
<evidence type="ECO:0000256" key="6">
    <source>
        <dbReference type="ARBA" id="ARBA00022840"/>
    </source>
</evidence>
<keyword evidence="14" id="KW-1185">Reference proteome</keyword>